<organism evidence="1">
    <name type="scientific">Myoviridae sp. ctzUB9</name>
    <dbReference type="NCBI Taxonomy" id="2825213"/>
    <lineage>
        <taxon>Viruses</taxon>
        <taxon>Duplodnaviria</taxon>
        <taxon>Heunggongvirae</taxon>
        <taxon>Uroviricota</taxon>
        <taxon>Caudoviricetes</taxon>
    </lineage>
</organism>
<name>A0A8S5NWZ0_9CAUD</name>
<dbReference type="EMBL" id="BK015279">
    <property type="protein sequence ID" value="DAD99294.1"/>
    <property type="molecule type" value="Genomic_DNA"/>
</dbReference>
<evidence type="ECO:0000313" key="1">
    <source>
        <dbReference type="EMBL" id="DAD99294.1"/>
    </source>
</evidence>
<proteinExistence type="predicted"/>
<accession>A0A8S5NWZ0</accession>
<protein>
    <submittedName>
        <fullName evidence="1">Uncharacterized protein</fullName>
    </submittedName>
</protein>
<sequence>MRSYTLGELCSAAFASAGVFFYLGIMAESIAHAVPSEPPRQPEIAVYTCDNLHHAPPASQYPADHAARYALQRLHYACQTQSEAFALATLWQQDPTAGVVLEPQPEEQQP</sequence>
<reference evidence="1" key="1">
    <citation type="journal article" date="2021" name="Proc. Natl. Acad. Sci. U.S.A.">
        <title>A Catalog of Tens of Thousands of Viruses from Human Metagenomes Reveals Hidden Associations with Chronic Diseases.</title>
        <authorList>
            <person name="Tisza M.J."/>
            <person name="Buck C.B."/>
        </authorList>
    </citation>
    <scope>NUCLEOTIDE SEQUENCE</scope>
    <source>
        <strain evidence="1">CtzUB9</strain>
    </source>
</reference>